<protein>
    <recommendedName>
        <fullName evidence="2">histidine kinase</fullName>
        <ecNumber evidence="2">2.7.13.3</ecNumber>
    </recommendedName>
</protein>
<dbReference type="PANTHER" id="PTHR42878">
    <property type="entry name" value="TWO-COMPONENT HISTIDINE KINASE"/>
    <property type="match status" value="1"/>
</dbReference>
<reference evidence="13 14" key="1">
    <citation type="submission" date="2017-09" db="EMBL/GenBank/DDBJ databases">
        <title>Arcobacter canalis sp. nov., a new species isolated from a water canal contaminated with urban sewage.</title>
        <authorList>
            <person name="Perez-Cataluna A."/>
            <person name="Salas-Masso N."/>
            <person name="Figueras M.J."/>
        </authorList>
    </citation>
    <scope>NUCLEOTIDE SEQUENCE [LARGE SCALE GENOMIC DNA]</scope>
    <source>
        <strain evidence="13 14">F98-3</strain>
    </source>
</reference>
<dbReference type="Gene3D" id="3.30.565.10">
    <property type="entry name" value="Histidine kinase-like ATPase, C-terminal domain"/>
    <property type="match status" value="1"/>
</dbReference>
<dbReference type="RefSeq" id="WP_099343420.1">
    <property type="nucleotide sequence ID" value="NZ_CP032098.1"/>
</dbReference>
<keyword evidence="4" id="KW-0808">Transferase</keyword>
<evidence type="ECO:0000256" key="1">
    <source>
        <dbReference type="ARBA" id="ARBA00000085"/>
    </source>
</evidence>
<dbReference type="InterPro" id="IPR036890">
    <property type="entry name" value="HATPase_C_sf"/>
</dbReference>
<dbReference type="InterPro" id="IPR005467">
    <property type="entry name" value="His_kinase_dom"/>
</dbReference>
<keyword evidence="10" id="KW-0812">Transmembrane</keyword>
<proteinExistence type="predicted"/>
<sequence length="458" mass="53240">MLKIHQLFLRIYGIIFVLIFLSISFTTYFWSKNIYMDQIEKNLSQNIDSLSLVLHNINDIQKVAKEFKKRTNLRITIINENGKVIVESDRDKTKMGNHKNRYEIIHAKYDGIGKIIRYSKTLDKELLYVAKKVKLQDNTYYIRLADYTDKIQKNFIKLSFHVIAIITIFLILAFIVTYFVSIKIKNETDSILKYLIDLSDKKINYEISSTYTQEFDKIAKLLNKVAQKLSKKEKQKAKQTAKLKLANRQKDEIISAISHEFKNPIAIISGYSETLLADPDLPETMKEKFLNKIQSNGNKMTQIIDKLRLSLKLEEGKQQTTFNKCSMITICKRVISDLKDKYKDHEVSIEGEDVILDIDETLMEMVLTNLIENALKYSENDVKVKITNSYISIIDKGIGIEEKELSKINKKFYRVSKNGWNNSLGLGLFIVHSILSLHNFKLEVKSKIHEGSEFTIKY</sequence>
<evidence type="ECO:0000256" key="4">
    <source>
        <dbReference type="ARBA" id="ARBA00022679"/>
    </source>
</evidence>
<dbReference type="Proteomes" id="UP000221222">
    <property type="component" value="Unassembled WGS sequence"/>
</dbReference>
<dbReference type="Pfam" id="PF00512">
    <property type="entry name" value="HisKA"/>
    <property type="match status" value="1"/>
</dbReference>
<keyword evidence="6 13" id="KW-0418">Kinase</keyword>
<evidence type="ECO:0000313" key="13">
    <source>
        <dbReference type="EMBL" id="PHO17100.1"/>
    </source>
</evidence>
<dbReference type="InterPro" id="IPR050351">
    <property type="entry name" value="BphY/WalK/GraS-like"/>
</dbReference>
<dbReference type="EMBL" id="NXFY01000024">
    <property type="protein sequence ID" value="PHO17100.1"/>
    <property type="molecule type" value="Genomic_DNA"/>
</dbReference>
<dbReference type="Proteomes" id="UP000262712">
    <property type="component" value="Chromosome"/>
</dbReference>
<evidence type="ECO:0000256" key="10">
    <source>
        <dbReference type="SAM" id="Phobius"/>
    </source>
</evidence>
<comment type="catalytic activity">
    <reaction evidence="1">
        <text>ATP + protein L-histidine = ADP + protein N-phospho-L-histidine.</text>
        <dbReference type="EC" id="2.7.13.3"/>
    </reaction>
</comment>
<evidence type="ECO:0000256" key="6">
    <source>
        <dbReference type="ARBA" id="ARBA00022777"/>
    </source>
</evidence>
<dbReference type="InterPro" id="IPR036097">
    <property type="entry name" value="HisK_dim/P_sf"/>
</dbReference>
<evidence type="ECO:0000256" key="2">
    <source>
        <dbReference type="ARBA" id="ARBA00012438"/>
    </source>
</evidence>
<keyword evidence="3" id="KW-0597">Phosphoprotein</keyword>
<dbReference type="GO" id="GO:0000155">
    <property type="term" value="F:phosphorelay sensor kinase activity"/>
    <property type="evidence" value="ECO:0007669"/>
    <property type="project" value="InterPro"/>
</dbReference>
<dbReference type="GO" id="GO:0000156">
    <property type="term" value="F:phosphorelay response regulator activity"/>
    <property type="evidence" value="ECO:0007669"/>
    <property type="project" value="TreeGrafter"/>
</dbReference>
<keyword evidence="10" id="KW-0472">Membrane</keyword>
<feature type="coiled-coil region" evidence="9">
    <location>
        <begin position="218"/>
        <end position="249"/>
    </location>
</feature>
<feature type="domain" description="Histidine kinase" evidence="11">
    <location>
        <begin position="256"/>
        <end position="458"/>
    </location>
</feature>
<evidence type="ECO:0000259" key="11">
    <source>
        <dbReference type="PROSITE" id="PS50109"/>
    </source>
</evidence>
<keyword evidence="9" id="KW-0175">Coiled coil</keyword>
<dbReference type="InterPro" id="IPR003594">
    <property type="entry name" value="HATPase_dom"/>
</dbReference>
<keyword evidence="7" id="KW-0067">ATP-binding</keyword>
<dbReference type="InterPro" id="IPR004358">
    <property type="entry name" value="Sig_transdc_His_kin-like_C"/>
</dbReference>
<dbReference type="SUPFAM" id="SSF55874">
    <property type="entry name" value="ATPase domain of HSP90 chaperone/DNA topoisomerase II/histidine kinase"/>
    <property type="match status" value="1"/>
</dbReference>
<dbReference type="KEGG" id="amol:AMOL_0199"/>
<dbReference type="PROSITE" id="PS50109">
    <property type="entry name" value="HIS_KIN"/>
    <property type="match status" value="1"/>
</dbReference>
<keyword evidence="5" id="KW-0547">Nucleotide-binding</keyword>
<evidence type="ECO:0000313" key="12">
    <source>
        <dbReference type="EMBL" id="AXX91223.1"/>
    </source>
</evidence>
<dbReference type="PRINTS" id="PR00344">
    <property type="entry name" value="BCTRLSENSOR"/>
</dbReference>
<dbReference type="CDD" id="cd00075">
    <property type="entry name" value="HATPase"/>
    <property type="match status" value="1"/>
</dbReference>
<dbReference type="GO" id="GO:0005524">
    <property type="term" value="F:ATP binding"/>
    <property type="evidence" value="ECO:0007669"/>
    <property type="project" value="UniProtKB-KW"/>
</dbReference>
<dbReference type="SUPFAM" id="SSF47384">
    <property type="entry name" value="Homodimeric domain of signal transducing histidine kinase"/>
    <property type="match status" value="1"/>
</dbReference>
<evidence type="ECO:0000256" key="8">
    <source>
        <dbReference type="ARBA" id="ARBA00023012"/>
    </source>
</evidence>
<dbReference type="InterPro" id="IPR003661">
    <property type="entry name" value="HisK_dim/P_dom"/>
</dbReference>
<dbReference type="EMBL" id="CP032098">
    <property type="protein sequence ID" value="AXX91223.1"/>
    <property type="molecule type" value="Genomic_DNA"/>
</dbReference>
<dbReference type="AlphaFoldDB" id="A0A2G1DF79"/>
<evidence type="ECO:0000313" key="14">
    <source>
        <dbReference type="Proteomes" id="UP000221222"/>
    </source>
</evidence>
<evidence type="ECO:0000256" key="5">
    <source>
        <dbReference type="ARBA" id="ARBA00022741"/>
    </source>
</evidence>
<keyword evidence="8" id="KW-0902">Two-component regulatory system</keyword>
<dbReference type="SMART" id="SM00387">
    <property type="entry name" value="HATPase_c"/>
    <property type="match status" value="1"/>
</dbReference>
<keyword evidence="10" id="KW-1133">Transmembrane helix</keyword>
<evidence type="ECO:0000313" key="15">
    <source>
        <dbReference type="Proteomes" id="UP000262712"/>
    </source>
</evidence>
<dbReference type="GO" id="GO:0030295">
    <property type="term" value="F:protein kinase activator activity"/>
    <property type="evidence" value="ECO:0007669"/>
    <property type="project" value="TreeGrafter"/>
</dbReference>
<dbReference type="PANTHER" id="PTHR42878:SF7">
    <property type="entry name" value="SENSOR HISTIDINE KINASE GLRK"/>
    <property type="match status" value="1"/>
</dbReference>
<evidence type="ECO:0000256" key="9">
    <source>
        <dbReference type="SAM" id="Coils"/>
    </source>
</evidence>
<feature type="transmembrane region" description="Helical" evidence="10">
    <location>
        <begin position="158"/>
        <end position="180"/>
    </location>
</feature>
<dbReference type="CDD" id="cd00082">
    <property type="entry name" value="HisKA"/>
    <property type="match status" value="1"/>
</dbReference>
<dbReference type="GO" id="GO:0007234">
    <property type="term" value="P:osmosensory signaling via phosphorelay pathway"/>
    <property type="evidence" value="ECO:0007669"/>
    <property type="project" value="TreeGrafter"/>
</dbReference>
<accession>A0A2G1DF79</accession>
<name>A0A2G1DF79_9BACT</name>
<evidence type="ECO:0000256" key="3">
    <source>
        <dbReference type="ARBA" id="ARBA00022553"/>
    </source>
</evidence>
<dbReference type="Pfam" id="PF02518">
    <property type="entry name" value="HATPase_c"/>
    <property type="match status" value="1"/>
</dbReference>
<evidence type="ECO:0000256" key="7">
    <source>
        <dbReference type="ARBA" id="ARBA00022840"/>
    </source>
</evidence>
<dbReference type="SMART" id="SM00388">
    <property type="entry name" value="HisKA"/>
    <property type="match status" value="1"/>
</dbReference>
<keyword evidence="14" id="KW-1185">Reference proteome</keyword>
<gene>
    <name evidence="12" type="primary">phoR</name>
    <name evidence="12" type="ORF">AMOL_0199</name>
    <name evidence="13" type="ORF">CPU12_12300</name>
</gene>
<dbReference type="Gene3D" id="1.10.287.130">
    <property type="match status" value="1"/>
</dbReference>
<feature type="transmembrane region" description="Helical" evidence="10">
    <location>
        <begin position="12"/>
        <end position="31"/>
    </location>
</feature>
<organism evidence="13 14">
    <name type="scientific">Malaciobacter molluscorum LMG 25693</name>
    <dbReference type="NCBI Taxonomy" id="870501"/>
    <lineage>
        <taxon>Bacteria</taxon>
        <taxon>Pseudomonadati</taxon>
        <taxon>Campylobacterota</taxon>
        <taxon>Epsilonproteobacteria</taxon>
        <taxon>Campylobacterales</taxon>
        <taxon>Arcobacteraceae</taxon>
        <taxon>Malaciobacter</taxon>
    </lineage>
</organism>
<dbReference type="EC" id="2.7.13.3" evidence="2"/>
<reference evidence="12 15" key="2">
    <citation type="submission" date="2018-08" db="EMBL/GenBank/DDBJ databases">
        <title>Complete genome of the Arcobacter molluscorum type strain LMG 25693.</title>
        <authorList>
            <person name="Miller W.G."/>
            <person name="Yee E."/>
            <person name="Bono J.L."/>
        </authorList>
    </citation>
    <scope>NUCLEOTIDE SEQUENCE [LARGE SCALE GENOMIC DNA]</scope>
    <source>
        <strain evidence="12 15">CECT 7696</strain>
    </source>
</reference>